<dbReference type="PANTHER" id="PTHR47989">
    <property type="entry name" value="OS01G0750732 PROTEIN"/>
    <property type="match status" value="1"/>
</dbReference>
<evidence type="ECO:0000256" key="2">
    <source>
        <dbReference type="ARBA" id="ARBA00022679"/>
    </source>
</evidence>
<dbReference type="Gene3D" id="1.10.510.10">
    <property type="entry name" value="Transferase(Phosphotransferase) domain 1"/>
    <property type="match status" value="1"/>
</dbReference>
<evidence type="ECO:0000256" key="5">
    <source>
        <dbReference type="ARBA" id="ARBA00022840"/>
    </source>
</evidence>
<evidence type="ECO:0000256" key="1">
    <source>
        <dbReference type="ARBA" id="ARBA00022527"/>
    </source>
</evidence>
<organism evidence="7 8">
    <name type="scientific">Phrynocephalus forsythii</name>
    <dbReference type="NCBI Taxonomy" id="171643"/>
    <lineage>
        <taxon>Eukaryota</taxon>
        <taxon>Metazoa</taxon>
        <taxon>Chordata</taxon>
        <taxon>Craniata</taxon>
        <taxon>Vertebrata</taxon>
        <taxon>Euteleostomi</taxon>
        <taxon>Lepidosauria</taxon>
        <taxon>Squamata</taxon>
        <taxon>Bifurcata</taxon>
        <taxon>Unidentata</taxon>
        <taxon>Episquamata</taxon>
        <taxon>Toxicofera</taxon>
        <taxon>Iguania</taxon>
        <taxon>Acrodonta</taxon>
        <taxon>Agamidae</taxon>
        <taxon>Agaminae</taxon>
        <taxon>Phrynocephalus</taxon>
    </lineage>
</organism>
<keyword evidence="8" id="KW-1185">Reference proteome</keyword>
<dbReference type="PROSITE" id="PS00108">
    <property type="entry name" value="PROTEIN_KINASE_ST"/>
    <property type="match status" value="1"/>
</dbReference>
<dbReference type="SMART" id="SM00220">
    <property type="entry name" value="S_TKc"/>
    <property type="match status" value="1"/>
</dbReference>
<keyword evidence="2" id="KW-0808">Transferase</keyword>
<dbReference type="Pfam" id="PF00069">
    <property type="entry name" value="Pkinase"/>
    <property type="match status" value="1"/>
</dbReference>
<reference evidence="7" key="1">
    <citation type="journal article" date="2023" name="DNA Res.">
        <title>Chromosome-level genome assembly of Phrynocephalus forsythii using third-generation DNA sequencing and Hi-C analysis.</title>
        <authorList>
            <person name="Qi Y."/>
            <person name="Zhao W."/>
            <person name="Zhao Y."/>
            <person name="Niu C."/>
            <person name="Cao S."/>
            <person name="Zhang Y."/>
        </authorList>
    </citation>
    <scope>NUCLEOTIDE SEQUENCE</scope>
    <source>
        <tissue evidence="7">Muscle</tissue>
    </source>
</reference>
<evidence type="ECO:0000256" key="3">
    <source>
        <dbReference type="ARBA" id="ARBA00022741"/>
    </source>
</evidence>
<feature type="domain" description="Protein kinase" evidence="6">
    <location>
        <begin position="163"/>
        <end position="373"/>
    </location>
</feature>
<sequence>MAAPDFYRIDCGAASNTSSGDRHWQEDDAVLLGQGTATKFGFSRLALKLSPPQRWWRFRERRQRHPAALLGVRRPWIHRGRRGRGGSQDFSSSIKFTKEVPEFIAPRCCLWHGTVLGISNTVSNTFKISWSFPSSPATHYSVTPANSCKHFSLQQIVDATDGFDDDLLLGVGGFGKCTKERSMAAQKSRWKRGNPMSEQGMTEFQTEIEMLSKLRHRHLVSLIGYCDELGDDPRLRLHGERAPPRTSLRIRCPDAVVEAKAGNLHWCCAGLHYLHTGAQRAIIHRDVKTTNILLDEKFVAKVSDFGLSKVGPSLDHTRTWKYRSEGKLWLPGPGVLPEAAANREVRRLLVWSGAHGGGVRSAGDKSSASQRSS</sequence>
<evidence type="ECO:0000259" key="6">
    <source>
        <dbReference type="PROSITE" id="PS50011"/>
    </source>
</evidence>
<proteinExistence type="predicted"/>
<gene>
    <name evidence="7" type="ORF">JRQ81_000049</name>
</gene>
<evidence type="ECO:0000256" key="4">
    <source>
        <dbReference type="ARBA" id="ARBA00022777"/>
    </source>
</evidence>
<dbReference type="EMBL" id="JAPFRF010000209">
    <property type="protein sequence ID" value="KAJ7301674.1"/>
    <property type="molecule type" value="Genomic_DNA"/>
</dbReference>
<keyword evidence="1" id="KW-0723">Serine/threonine-protein kinase</keyword>
<keyword evidence="3" id="KW-0547">Nucleotide-binding</keyword>
<evidence type="ECO:0000313" key="8">
    <source>
        <dbReference type="Proteomes" id="UP001142489"/>
    </source>
</evidence>
<dbReference type="GO" id="GO:0005524">
    <property type="term" value="F:ATP binding"/>
    <property type="evidence" value="ECO:0007669"/>
    <property type="project" value="UniProtKB-KW"/>
</dbReference>
<keyword evidence="5" id="KW-0067">ATP-binding</keyword>
<dbReference type="AlphaFoldDB" id="A0A9Q0X581"/>
<keyword evidence="4" id="KW-0418">Kinase</keyword>
<comment type="caution">
    <text evidence="7">The sequence shown here is derived from an EMBL/GenBank/DDBJ whole genome shotgun (WGS) entry which is preliminary data.</text>
</comment>
<dbReference type="OrthoDB" id="4062651at2759"/>
<dbReference type="GO" id="GO:0004674">
    <property type="term" value="F:protein serine/threonine kinase activity"/>
    <property type="evidence" value="ECO:0007669"/>
    <property type="project" value="UniProtKB-KW"/>
</dbReference>
<dbReference type="SUPFAM" id="SSF56112">
    <property type="entry name" value="Protein kinase-like (PK-like)"/>
    <property type="match status" value="1"/>
</dbReference>
<dbReference type="Gene3D" id="3.30.200.20">
    <property type="entry name" value="Phosphorylase Kinase, domain 1"/>
    <property type="match status" value="1"/>
</dbReference>
<dbReference type="PROSITE" id="PS50011">
    <property type="entry name" value="PROTEIN_KINASE_DOM"/>
    <property type="match status" value="1"/>
</dbReference>
<dbReference type="Proteomes" id="UP001142489">
    <property type="component" value="Unassembled WGS sequence"/>
</dbReference>
<accession>A0A9Q0X581</accession>
<dbReference type="PANTHER" id="PTHR47989:SF62">
    <property type="entry name" value="OS05G0423500 PROTEIN"/>
    <property type="match status" value="1"/>
</dbReference>
<dbReference type="InterPro" id="IPR011009">
    <property type="entry name" value="Kinase-like_dom_sf"/>
</dbReference>
<dbReference type="InterPro" id="IPR000719">
    <property type="entry name" value="Prot_kinase_dom"/>
</dbReference>
<dbReference type="InterPro" id="IPR008271">
    <property type="entry name" value="Ser/Thr_kinase_AS"/>
</dbReference>
<protein>
    <recommendedName>
        <fullName evidence="6">Protein kinase domain-containing protein</fullName>
    </recommendedName>
</protein>
<name>A0A9Q0X581_9SAUR</name>
<dbReference type="FunFam" id="3.30.200.20:FF:000039">
    <property type="entry name" value="receptor-like protein kinase FERONIA"/>
    <property type="match status" value="1"/>
</dbReference>
<evidence type="ECO:0000313" key="7">
    <source>
        <dbReference type="EMBL" id="KAJ7301674.1"/>
    </source>
</evidence>